<feature type="chain" id="PRO_5043986238" evidence="4">
    <location>
        <begin position="39"/>
        <end position="370"/>
    </location>
</feature>
<comment type="subcellular location">
    <subcellularLocation>
        <location evidence="1">Cell envelope</location>
    </subcellularLocation>
</comment>
<keyword evidence="3 4" id="KW-0732">Signal</keyword>
<dbReference type="InterPro" id="IPR028082">
    <property type="entry name" value="Peripla_BP_I"/>
</dbReference>
<organism evidence="6">
    <name type="scientific">Polaromonas hydrogenivorans</name>
    <dbReference type="NCBI Taxonomy" id="335476"/>
    <lineage>
        <taxon>Bacteria</taxon>
        <taxon>Pseudomonadati</taxon>
        <taxon>Pseudomonadota</taxon>
        <taxon>Betaproteobacteria</taxon>
        <taxon>Burkholderiales</taxon>
        <taxon>Comamonadaceae</taxon>
        <taxon>Polaromonas</taxon>
    </lineage>
</organism>
<dbReference type="PANTHER" id="PTHR46847">
    <property type="entry name" value="D-ALLOSE-BINDING PERIPLASMIC PROTEIN-RELATED"/>
    <property type="match status" value="1"/>
</dbReference>
<feature type="signal peptide" evidence="4">
    <location>
        <begin position="1"/>
        <end position="38"/>
    </location>
</feature>
<dbReference type="RefSeq" id="WP_349279333.1">
    <property type="nucleotide sequence ID" value="NZ_CBCSCU010000005.1"/>
</dbReference>
<evidence type="ECO:0000313" key="6">
    <source>
        <dbReference type="EMBL" id="XBP70175.1"/>
    </source>
</evidence>
<proteinExistence type="inferred from homology"/>
<comment type="similarity">
    <text evidence="2">Belongs to the bacterial solute-binding protein 2 family.</text>
</comment>
<dbReference type="PANTHER" id="PTHR46847:SF1">
    <property type="entry name" value="D-ALLOSE-BINDING PERIPLASMIC PROTEIN-RELATED"/>
    <property type="match status" value="1"/>
</dbReference>
<sequence>MQSTASSLFRVSTRRTPLLGAALALAALLALQASPARAEDGVAKADTSQKRIGFSNSYAGNSFRQVMVKSWQDVATQARKDRLIGDSPVVSANNSVTEQAAHIQNMILQGYDAIVILAASDTALNGVVKQACDAGIVVVSFAGIVTQPCAYQVNYDWASYGKQEIDYVAQRLKGKGNLLEIRGIAGDSTDRDISAGIHKALKNYPDLKIVGMVYGQWTAAVAQKEVAGLIPSLPQVDAVVDQGGDGYGAARAFEASGRPMPIIVMGNRQDELAWWKQQHTQKQYETFSISATPSISQVAFWVAQQILAGRKVPKYVEVPLLRIDARDRDAWLADTPAGGVANPFYTQGLVVSIIDANAHRKPLPAIPAPK</sequence>
<dbReference type="GO" id="GO:0030246">
    <property type="term" value="F:carbohydrate binding"/>
    <property type="evidence" value="ECO:0007669"/>
    <property type="project" value="UniProtKB-ARBA"/>
</dbReference>
<evidence type="ECO:0000256" key="2">
    <source>
        <dbReference type="ARBA" id="ARBA00007639"/>
    </source>
</evidence>
<dbReference type="CDD" id="cd19997">
    <property type="entry name" value="PBP1_ABC_sugar_binding-like"/>
    <property type="match status" value="1"/>
</dbReference>
<feature type="domain" description="Periplasmic binding protein" evidence="5">
    <location>
        <begin position="52"/>
        <end position="311"/>
    </location>
</feature>
<gene>
    <name evidence="6" type="ORF">ABLV49_20285</name>
</gene>
<dbReference type="AlphaFoldDB" id="A0AAU7LRI0"/>
<protein>
    <submittedName>
        <fullName evidence="6">ABC transporter substrate-binding protein</fullName>
    </submittedName>
</protein>
<evidence type="ECO:0000256" key="4">
    <source>
        <dbReference type="SAM" id="SignalP"/>
    </source>
</evidence>
<dbReference type="Pfam" id="PF13407">
    <property type="entry name" value="Peripla_BP_4"/>
    <property type="match status" value="1"/>
</dbReference>
<reference evidence="6" key="1">
    <citation type="submission" date="2024-05" db="EMBL/GenBank/DDBJ databases">
        <authorList>
            <person name="Bunk B."/>
            <person name="Swiderski J."/>
            <person name="Sproer C."/>
            <person name="Thiel V."/>
        </authorList>
    </citation>
    <scope>NUCLEOTIDE SEQUENCE</scope>
    <source>
        <strain evidence="6">DSM 17735</strain>
    </source>
</reference>
<dbReference type="InterPro" id="IPR025997">
    <property type="entry name" value="SBP_2_dom"/>
</dbReference>
<dbReference type="EMBL" id="CP157675">
    <property type="protein sequence ID" value="XBP70175.1"/>
    <property type="molecule type" value="Genomic_DNA"/>
</dbReference>
<accession>A0AAU7LRI0</accession>
<dbReference type="Gene3D" id="3.40.50.2300">
    <property type="match status" value="2"/>
</dbReference>
<dbReference type="SUPFAM" id="SSF53822">
    <property type="entry name" value="Periplasmic binding protein-like I"/>
    <property type="match status" value="1"/>
</dbReference>
<dbReference type="GO" id="GO:0030313">
    <property type="term" value="C:cell envelope"/>
    <property type="evidence" value="ECO:0007669"/>
    <property type="project" value="UniProtKB-SubCell"/>
</dbReference>
<evidence type="ECO:0000259" key="5">
    <source>
        <dbReference type="Pfam" id="PF13407"/>
    </source>
</evidence>
<evidence type="ECO:0000256" key="1">
    <source>
        <dbReference type="ARBA" id="ARBA00004196"/>
    </source>
</evidence>
<evidence type="ECO:0000256" key="3">
    <source>
        <dbReference type="ARBA" id="ARBA00022729"/>
    </source>
</evidence>
<name>A0AAU7LRI0_9BURK</name>